<name>A0A521AUD3_9BACT</name>
<dbReference type="PANTHER" id="PTHR15032:SF4">
    <property type="entry name" value="N-ACYL-PHOSPHATIDYLETHANOLAMINE-HYDROLYZING PHOSPHOLIPASE D"/>
    <property type="match status" value="1"/>
</dbReference>
<evidence type="ECO:0000259" key="1">
    <source>
        <dbReference type="Pfam" id="PF12706"/>
    </source>
</evidence>
<dbReference type="PANTHER" id="PTHR15032">
    <property type="entry name" value="N-ACYL-PHOSPHATIDYLETHANOLAMINE-HYDROLYZING PHOSPHOLIPASE D"/>
    <property type="match status" value="1"/>
</dbReference>
<dbReference type="InterPro" id="IPR036866">
    <property type="entry name" value="RibonucZ/Hydroxyglut_hydro"/>
</dbReference>
<dbReference type="Pfam" id="PF12706">
    <property type="entry name" value="Lactamase_B_2"/>
    <property type="match status" value="1"/>
</dbReference>
<dbReference type="RefSeq" id="WP_142933804.1">
    <property type="nucleotide sequence ID" value="NZ_FXTM01000002.1"/>
</dbReference>
<reference evidence="2 3" key="1">
    <citation type="submission" date="2017-05" db="EMBL/GenBank/DDBJ databases">
        <authorList>
            <person name="Varghese N."/>
            <person name="Submissions S."/>
        </authorList>
    </citation>
    <scope>NUCLEOTIDE SEQUENCE [LARGE SCALE GENOMIC DNA]</scope>
    <source>
        <strain evidence="2 3">DSM 16304</strain>
    </source>
</reference>
<dbReference type="OrthoDB" id="9805728at2"/>
<feature type="domain" description="Metallo-beta-lactamase" evidence="1">
    <location>
        <begin position="22"/>
        <end position="204"/>
    </location>
</feature>
<dbReference type="GO" id="GO:0005737">
    <property type="term" value="C:cytoplasm"/>
    <property type="evidence" value="ECO:0007669"/>
    <property type="project" value="TreeGrafter"/>
</dbReference>
<accession>A0A521AUD3</accession>
<evidence type="ECO:0000313" key="3">
    <source>
        <dbReference type="Proteomes" id="UP000317315"/>
    </source>
</evidence>
<dbReference type="Gene3D" id="3.60.15.10">
    <property type="entry name" value="Ribonuclease Z/Hydroxyacylglutathione hydrolase-like"/>
    <property type="match status" value="1"/>
</dbReference>
<dbReference type="SUPFAM" id="SSF56281">
    <property type="entry name" value="Metallo-hydrolase/oxidoreductase"/>
    <property type="match status" value="1"/>
</dbReference>
<protein>
    <submittedName>
        <fullName evidence="2">L-ascorbate metabolism protein UlaG, beta-lactamase superfamily</fullName>
    </submittedName>
</protein>
<dbReference type="Proteomes" id="UP000317315">
    <property type="component" value="Unassembled WGS sequence"/>
</dbReference>
<organism evidence="2 3">
    <name type="scientific">Balnearium lithotrophicum</name>
    <dbReference type="NCBI Taxonomy" id="223788"/>
    <lineage>
        <taxon>Bacteria</taxon>
        <taxon>Pseudomonadati</taxon>
        <taxon>Aquificota</taxon>
        <taxon>Aquificia</taxon>
        <taxon>Desulfurobacteriales</taxon>
        <taxon>Desulfurobacteriaceae</taxon>
        <taxon>Balnearium</taxon>
    </lineage>
</organism>
<dbReference type="EMBL" id="FXTM01000002">
    <property type="protein sequence ID" value="SMO38417.1"/>
    <property type="molecule type" value="Genomic_DNA"/>
</dbReference>
<gene>
    <name evidence="2" type="ORF">SAMN06269117_102128</name>
</gene>
<dbReference type="AlphaFoldDB" id="A0A521AUD3"/>
<evidence type="ECO:0000313" key="2">
    <source>
        <dbReference type="EMBL" id="SMO38417.1"/>
    </source>
</evidence>
<keyword evidence="3" id="KW-1185">Reference proteome</keyword>
<dbReference type="InterPro" id="IPR001279">
    <property type="entry name" value="Metallo-B-lactamas"/>
</dbReference>
<proteinExistence type="predicted"/>
<sequence>MRILIENLGHSTFLVKLGGLEILTDPFLSESAGGIKRVVPPARSPEELSPDVVLISHAHYDHLDLKTLYRLGGKFEVLTPKNCQKVIKEKKVKELDYFETVEYKGISFTLVPARHNRGRNIVYPDTKVGGFIVEWRGTTIYFAGDTAFSEHLYNLVSSKFKVDIAMLPIGGFLPAIFRRFHQTPEEAVKGFKILRAKVLIPIHYGTWHVIPFYVRKERAVERLLSYSYISQIKSRVSVIYPGKKREIEI</sequence>